<dbReference type="EMBL" id="JBFALK010000001">
    <property type="protein sequence ID" value="MEV0967545.1"/>
    <property type="molecule type" value="Genomic_DNA"/>
</dbReference>
<gene>
    <name evidence="1" type="ORF">AB0I59_02825</name>
</gene>
<reference evidence="1 2" key="1">
    <citation type="submission" date="2024-06" db="EMBL/GenBank/DDBJ databases">
        <title>The Natural Products Discovery Center: Release of the First 8490 Sequenced Strains for Exploring Actinobacteria Biosynthetic Diversity.</title>
        <authorList>
            <person name="Kalkreuter E."/>
            <person name="Kautsar S.A."/>
            <person name="Yang D."/>
            <person name="Bader C.D."/>
            <person name="Teijaro C.N."/>
            <person name="Fluegel L."/>
            <person name="Davis C.M."/>
            <person name="Simpson J.R."/>
            <person name="Lauterbach L."/>
            <person name="Steele A.D."/>
            <person name="Gui C."/>
            <person name="Meng S."/>
            <person name="Li G."/>
            <person name="Viehrig K."/>
            <person name="Ye F."/>
            <person name="Su P."/>
            <person name="Kiefer A.F."/>
            <person name="Nichols A."/>
            <person name="Cepeda A.J."/>
            <person name="Yan W."/>
            <person name="Fan B."/>
            <person name="Jiang Y."/>
            <person name="Adhikari A."/>
            <person name="Zheng C.-J."/>
            <person name="Schuster L."/>
            <person name="Cowan T.M."/>
            <person name="Smanski M.J."/>
            <person name="Chevrette M.G."/>
            <person name="De Carvalho L.P.S."/>
            <person name="Shen B."/>
        </authorList>
    </citation>
    <scope>NUCLEOTIDE SEQUENCE [LARGE SCALE GENOMIC DNA]</scope>
    <source>
        <strain evidence="1 2">NPDC050100</strain>
    </source>
</reference>
<dbReference type="RefSeq" id="WP_061253554.1">
    <property type="nucleotide sequence ID" value="NZ_JBFALK010000001.1"/>
</dbReference>
<evidence type="ECO:0008006" key="3">
    <source>
        <dbReference type="Google" id="ProtNLM"/>
    </source>
</evidence>
<comment type="caution">
    <text evidence="1">The sequence shown here is derived from an EMBL/GenBank/DDBJ whole genome shotgun (WGS) entry which is preliminary data.</text>
</comment>
<accession>A0ABV3G7D7</accession>
<name>A0ABV3G7D7_MICGL</name>
<keyword evidence="2" id="KW-1185">Reference proteome</keyword>
<evidence type="ECO:0000313" key="1">
    <source>
        <dbReference type="EMBL" id="MEV0967545.1"/>
    </source>
</evidence>
<proteinExistence type="predicted"/>
<sequence length="183" mass="20706">MKLAVWRESGPVPRDRARDLFLDGPPEPDEDFAEAFAELFPGVRIDDIVPERIDEISNAVFRLAREHGLVCYDPQRDLVHNLEPRGVHPQLEMHTGDGMIVTDPDLRLIADVLGTLSSENPFVALVCFGQHFIQVSPGYELEFKEGGKIRGTVTTDLAEVRRAFLEYATGDRAFLQRHEWKPV</sequence>
<organism evidence="1 2">
    <name type="scientific">Microtetraspora glauca</name>
    <dbReference type="NCBI Taxonomy" id="1996"/>
    <lineage>
        <taxon>Bacteria</taxon>
        <taxon>Bacillati</taxon>
        <taxon>Actinomycetota</taxon>
        <taxon>Actinomycetes</taxon>
        <taxon>Streptosporangiales</taxon>
        <taxon>Streptosporangiaceae</taxon>
        <taxon>Microtetraspora</taxon>
    </lineage>
</organism>
<evidence type="ECO:0000313" key="2">
    <source>
        <dbReference type="Proteomes" id="UP001551675"/>
    </source>
</evidence>
<protein>
    <recommendedName>
        <fullName evidence="3">SUKH-3 domain containing protein</fullName>
    </recommendedName>
</protein>
<dbReference type="Proteomes" id="UP001551675">
    <property type="component" value="Unassembled WGS sequence"/>
</dbReference>